<organism evidence="11 12">
    <name type="scientific">Pristionchus pacificus</name>
    <name type="common">Parasitic nematode worm</name>
    <dbReference type="NCBI Taxonomy" id="54126"/>
    <lineage>
        <taxon>Eukaryota</taxon>
        <taxon>Metazoa</taxon>
        <taxon>Ecdysozoa</taxon>
        <taxon>Nematoda</taxon>
        <taxon>Chromadorea</taxon>
        <taxon>Rhabditida</taxon>
        <taxon>Rhabditina</taxon>
        <taxon>Diplogasteromorpha</taxon>
        <taxon>Diplogasteroidea</taxon>
        <taxon>Neodiplogasteridae</taxon>
        <taxon>Pristionchus</taxon>
    </lineage>
</organism>
<dbReference type="Gene3D" id="1.20.1560.10">
    <property type="entry name" value="ABC transporter type 1, transmembrane domain"/>
    <property type="match status" value="4"/>
</dbReference>
<proteinExistence type="inferred from homology"/>
<reference evidence="12" key="1">
    <citation type="journal article" date="2008" name="Nat. Genet.">
        <title>The Pristionchus pacificus genome provides a unique perspective on nematode lifestyle and parasitism.</title>
        <authorList>
            <person name="Dieterich C."/>
            <person name="Clifton S.W."/>
            <person name="Schuster L.N."/>
            <person name="Chinwalla A."/>
            <person name="Delehaunty K."/>
            <person name="Dinkelacker I."/>
            <person name="Fulton L."/>
            <person name="Fulton R."/>
            <person name="Godfrey J."/>
            <person name="Minx P."/>
            <person name="Mitreva M."/>
            <person name="Roeseler W."/>
            <person name="Tian H."/>
            <person name="Witte H."/>
            <person name="Yang S.P."/>
            <person name="Wilson R.K."/>
            <person name="Sommer R.J."/>
        </authorList>
    </citation>
    <scope>NUCLEOTIDE SEQUENCE [LARGE SCALE GENOMIC DNA]</scope>
    <source>
        <strain evidence="12">PS312</strain>
    </source>
</reference>
<evidence type="ECO:0000256" key="8">
    <source>
        <dbReference type="ARBA" id="ARBA00022989"/>
    </source>
</evidence>
<evidence type="ECO:0000256" key="6">
    <source>
        <dbReference type="ARBA" id="ARBA00022741"/>
    </source>
</evidence>
<dbReference type="Pfam" id="PF00664">
    <property type="entry name" value="ABC_membrane"/>
    <property type="match status" value="4"/>
</dbReference>
<dbReference type="PANTHER" id="PTHR24221">
    <property type="entry name" value="ATP-BINDING CASSETTE SUB-FAMILY B"/>
    <property type="match status" value="1"/>
</dbReference>
<dbReference type="NCBIfam" id="NF010167">
    <property type="entry name" value="PRK13648.1"/>
    <property type="match status" value="4"/>
</dbReference>
<dbReference type="PROSITE" id="PS50893">
    <property type="entry name" value="ABC_TRANSPORTER_2"/>
    <property type="match status" value="4"/>
</dbReference>
<dbReference type="GO" id="GO:0005524">
    <property type="term" value="F:ATP binding"/>
    <property type="evidence" value="ECO:0007669"/>
    <property type="project" value="UniProtKB-KW"/>
</dbReference>
<dbReference type="GO" id="GO:0016887">
    <property type="term" value="F:ATP hydrolysis activity"/>
    <property type="evidence" value="ECO:0007669"/>
    <property type="project" value="InterPro"/>
</dbReference>
<comment type="similarity">
    <text evidence="2">Belongs to the ABC transporter superfamily. ABCB family. Multidrug resistance exporter (TC 3.A.1.201) subfamily.</text>
</comment>
<accession>A0A2A6C2Q3</accession>
<dbReference type="FunFam" id="3.40.50.300:FF:000967">
    <property type="entry name" value="ABC multidrug transporter mdr4"/>
    <property type="match status" value="1"/>
</dbReference>
<dbReference type="GO" id="GO:0140359">
    <property type="term" value="F:ABC-type transporter activity"/>
    <property type="evidence" value="ECO:0007669"/>
    <property type="project" value="InterPro"/>
</dbReference>
<evidence type="ECO:0000256" key="4">
    <source>
        <dbReference type="ARBA" id="ARBA00022692"/>
    </source>
</evidence>
<name>A0A2A6C2Q3_PRIPA</name>
<evidence type="ECO:0000256" key="1">
    <source>
        <dbReference type="ARBA" id="ARBA00004141"/>
    </source>
</evidence>
<dbReference type="InterPro" id="IPR011527">
    <property type="entry name" value="ABC1_TM_dom"/>
</dbReference>
<evidence type="ECO:0000313" key="11">
    <source>
        <dbReference type="EnsemblMetazoa" id="PPA21537.1"/>
    </source>
</evidence>
<evidence type="ECO:0000313" key="12">
    <source>
        <dbReference type="Proteomes" id="UP000005239"/>
    </source>
</evidence>
<dbReference type="FunFam" id="3.40.50.300:FF:000240">
    <property type="entry name" value="ABC transporter B family member 20"/>
    <property type="match status" value="2"/>
</dbReference>
<dbReference type="SMART" id="SM00382">
    <property type="entry name" value="AAA"/>
    <property type="match status" value="4"/>
</dbReference>
<dbReference type="Pfam" id="PF10328">
    <property type="entry name" value="7TM_GPCR_Srx"/>
    <property type="match status" value="2"/>
</dbReference>
<dbReference type="SUPFAM" id="SSF52540">
    <property type="entry name" value="P-loop containing nucleoside triphosphate hydrolases"/>
    <property type="match status" value="4"/>
</dbReference>
<keyword evidence="10" id="KW-0325">Glycoprotein</keyword>
<dbReference type="GO" id="GO:0016020">
    <property type="term" value="C:membrane"/>
    <property type="evidence" value="ECO:0000318"/>
    <property type="project" value="GO_Central"/>
</dbReference>
<evidence type="ECO:0000256" key="7">
    <source>
        <dbReference type="ARBA" id="ARBA00022840"/>
    </source>
</evidence>
<dbReference type="CDD" id="cd18577">
    <property type="entry name" value="ABC_6TM_Pgp_ABCB1_D1_like"/>
    <property type="match status" value="2"/>
</dbReference>
<evidence type="ECO:0000256" key="5">
    <source>
        <dbReference type="ARBA" id="ARBA00022737"/>
    </source>
</evidence>
<reference evidence="11" key="2">
    <citation type="submission" date="2022-06" db="UniProtKB">
        <authorList>
            <consortium name="EnsemblMetazoa"/>
        </authorList>
    </citation>
    <scope>IDENTIFICATION</scope>
    <source>
        <strain evidence="11">PS312</strain>
    </source>
</reference>
<evidence type="ECO:0000256" key="9">
    <source>
        <dbReference type="ARBA" id="ARBA00023136"/>
    </source>
</evidence>
<dbReference type="PROSITE" id="PS00211">
    <property type="entry name" value="ABC_TRANSPORTER_1"/>
    <property type="match status" value="4"/>
</dbReference>
<keyword evidence="6" id="KW-0547">Nucleotide-binding</keyword>
<sequence length="2715" mass="302815">MAENDHYTSPVTTFRSCVGRDLIVHCDYYLDTTVWGFIFDSEPKCVDFRLYASFSRYATMIIIVGILDVICILKVRYVQKLRTNAGSNRETSLEHRLLYQVREDYIAFLGFTVNVFVVFAVPHVSFLAKSFFGKVARIQVISGACHCALFAFITAPIIFFLSSTAVACGEGFNNCTIPFIERRNVTVYLAFALEFFYEISSYGHVLLASNRFIVLFFRLDQRSFHVPSWIKIFSIVTPLFLSECVLVVTYTIEECDYYLDTTAWGYIFDEEERCVDFRLYTSFSRYSIMLIIVAILDVACIVKVRHVQKSRTTAASNAKSSVEHRLLYQACAQASLFLADILSAFVILPHFSSDQWARFFLATVVWVAAMGADGLMIFIFNKEIRHIVFRNVRCKNGRKHLYIFATRAGKHKKSPRTISKTNEILQKVNENAEDDTEPVSFFQLFRFATSGQIATYLVACILSLVIGLVTPAYIYIISRLTTIYVNEKAPIGNEEFLWKVWKLASFYFIGFLLVITLEYIQYYMLTWTSERIVKKCRSAFVSAILARDTLNFNASTGELSSQLSSHVDRMREGLGDKIGLFIKSLATFVSCCTFSFILDWRTALFLVWSGPIYMVTSTLIPKLSKSATNKALKTSEEANGISDECILNVKTVASCNGQNQMIEKYASSLQRGVAAAVKVAWTSGFMDATANLVYFSFNSFGLWYATISFHNGRVASAGDVFAVVYLALAGTNNFSRLGPNLLALMRARVAAAKIYETIDSAKSDIEEEAMPLLDPSRTDLHVEFKNISFSFPSRAQPVLESLSFDLEPGMSIGLVGKSGCGKSTTIKLLTRFLSTDFGQILLDGVPHEKYDKKSWRQMIGVVSQEPCLFSGSIRENICLGRPFDEEEIIAACKTAFAHEFIMALDKGYDTLIGFSGVSLSGGQKQRIGIARAIVSNPRLLLLDEATSALDTKSERIVQEALDNATQGRSTIVIAHRLSTIKNVNQVIVMESGRVVERGGYAELRTKPDGIFARMITEQAIERRKSRTSVNVEEESDDSFEEVKADDTEVELIAEKIEEQSFPTMKGGLIALLSRNKCKTFIVLFIGLLRGVASPLFALRYLFVFGSLEDSDYETLLYWLMVGTMAVGVYNFVCQLLSQPICQYLAETVMNDLRVSCLRSLLHRPMAYFDRQSTSPAACAVLLTQQPPMAMSMIDNKLAIVIDGLSGCIAMLVLTFVLCGPAGFIGFIYLVTYILILIFFEKFSDKAYKDVVNTDKSGEAALEIFDNVATIQQLSVEQHFQDKYNEILDRRDVPLAMKIRYQSVVHSTNESIFYFFDFLATAIGVYFVYLGYYGPKLLFLAENLLSTVGFKTFTMSESFKEMVSASSAAKLVFALIDPQLEEDELTPATQYISDGAVKADSLSFSYPSQPNKRVLNDVSFSIDQARSLAFVGPSGGGKSTLVNMLERFYDPSSGQLSLDGTPFTSLTPFQLRSNIALVGQEPILFRGTITDNVRLGVDHVSDEQVRAACKLANAIEFIQDFPEGFDTFVGEKGRSLSGGQKQRIAIARALVRNPKVIILDEATSALDTQSEKVVRVALESCAHGRTSVMIAHRLDTIRHCDLTDTEPVSFFQLFRYASRRDICAYFFGSFVSMIIGLVTPAYFYVVSLLTTIYVNEKTPIGNDEFLWKVWTLASLYCVGWIICLALEFTQSYFLSLASERIAQKCRRSLSTFISCCIFSFFFDWQTALFMFWAGPIYLVCSSLVPMMSKKATKTAQNKSEEANGISEECILNVKTVASCNGQNQMIERYASILQSGVPAAVRVAFSAGFLYAIEELVHFTFNALGLWYATLSYHSGRVSTAGDVFAVVYLSLAGSYAFSMLGPSIIVWMKARVAAAKIYETIDSAKTVKDEEKITLLDPSRTDLHVEFRNVSFSFPSRSQPVLESLSFDLEPGMSIGLVGKSGCGKSTTIKLITRFLTTDFGHILLDGVSLEKYDKKKWRQMMGVVSQEPCLFSGSIRENICLGRPFTDKEVEHACKTAFAHDFIMALDKGYDTLIGSSGVSLSGGQKQRIGIARAIVSNPRLLLLDEATSALDTKSERIVQEALDNASQGRSTIVIAHRLSTIKNVDQVIVMESGKVVERGGYDELRTKPDGIFARMVTEQAIERRKSREIHAVDSGSSLESVTVDDPDVGMITEQLRYFFLFGSLEDENYESLLFWTMAGTLMVGVYNFFCQLTSQPICQYLAETVMNDLRVSTLRSLLNRPMAYFDRESTSPSACAVLLAQQPPLFMSMLDNKLAVVVDGLFGCIAMLVLTFVVCPPVGFVGLFYLISFMSILLICEKFSDRAYKAVVAADKSGEVAMEIFDNVATIQQIAVEEHFQGKYDEMLRIREGPLKKKVRYQSLVHATNESIFYLFDFFSTAIGVYFVYLGYYNAKLLYLAENLVSTVGYKTFTMSESFKEMVSASSAAKLVFNLIDPTMEKYHDQAASSMVVEGSVRGESLSFAYPSQPNKKVLQDVSFSSDNARSLAFVGPSGGGKSTLVNLLEKFYDPIEGQLFLDEIPFSDITPSQLRSNIALVSQEPILFRGTISDNIRLGVTGVSDEYVRAVCKQANASEFIQDFPEGYETLVGEKGRSLSGGQKQRIAIARALVRNPKVIILDEATSALDTQSEKVVRVALESSAQGRTSVMIAHRLDTIKHCDEICFVEGGRIVERGSHSELIARRGRYYEMTEQQSLH</sequence>
<protein>
    <submittedName>
        <fullName evidence="11">G protein-coupled receptor</fullName>
    </submittedName>
</protein>
<dbReference type="EnsemblMetazoa" id="PPA21537.1">
    <property type="protein sequence ID" value="PPA21537.1"/>
    <property type="gene ID" value="WBGene00111091"/>
</dbReference>
<keyword evidence="3" id="KW-0813">Transport</keyword>
<keyword evidence="9" id="KW-0472">Membrane</keyword>
<dbReference type="InterPro" id="IPR027417">
    <property type="entry name" value="P-loop_NTPase"/>
</dbReference>
<keyword evidence="12" id="KW-1185">Reference proteome</keyword>
<dbReference type="InterPro" id="IPR036640">
    <property type="entry name" value="ABC1_TM_sf"/>
</dbReference>
<gene>
    <name evidence="11" type="primary">WBGene00111091</name>
</gene>
<accession>A0A8R1YE17</accession>
<dbReference type="Gene3D" id="3.40.50.300">
    <property type="entry name" value="P-loop containing nucleotide triphosphate hydrolases"/>
    <property type="match status" value="4"/>
</dbReference>
<dbReference type="FunFam" id="3.40.50.300:FF:002283">
    <property type="entry name" value="p-GlycoProtein related"/>
    <property type="match status" value="1"/>
</dbReference>
<dbReference type="PROSITE" id="PS50929">
    <property type="entry name" value="ABC_TM1F"/>
    <property type="match status" value="4"/>
</dbReference>
<dbReference type="PANTHER" id="PTHR24221:SF617">
    <property type="entry name" value="P-GLYCOPROTEIN RELATED"/>
    <property type="match status" value="1"/>
</dbReference>
<dbReference type="GO" id="GO:0042626">
    <property type="term" value="F:ATPase-coupled transmembrane transporter activity"/>
    <property type="evidence" value="ECO:0000318"/>
    <property type="project" value="GO_Central"/>
</dbReference>
<dbReference type="NCBIfam" id="NF007739">
    <property type="entry name" value="PRK10419.1"/>
    <property type="match status" value="4"/>
</dbReference>
<dbReference type="InterPro" id="IPR039421">
    <property type="entry name" value="Type_1_exporter"/>
</dbReference>
<evidence type="ECO:0000256" key="2">
    <source>
        <dbReference type="ARBA" id="ARBA00007577"/>
    </source>
</evidence>
<dbReference type="InterPro" id="IPR019430">
    <property type="entry name" value="7TM_GPCR_serpentine_rcpt_Srx"/>
</dbReference>
<dbReference type="Proteomes" id="UP000005239">
    <property type="component" value="Unassembled WGS sequence"/>
</dbReference>
<keyword evidence="8" id="KW-1133">Transmembrane helix</keyword>
<dbReference type="SUPFAM" id="SSF90123">
    <property type="entry name" value="ABC transporter transmembrane region"/>
    <property type="match status" value="4"/>
</dbReference>
<keyword evidence="7" id="KW-0067">ATP-binding</keyword>
<evidence type="ECO:0000256" key="10">
    <source>
        <dbReference type="ARBA" id="ARBA00023180"/>
    </source>
</evidence>
<comment type="subcellular location">
    <subcellularLocation>
        <location evidence="1">Membrane</location>
        <topology evidence="1">Multi-pass membrane protein</topology>
    </subcellularLocation>
</comment>
<keyword evidence="5" id="KW-0677">Repeat</keyword>
<dbReference type="InterPro" id="IPR003593">
    <property type="entry name" value="AAA+_ATPase"/>
</dbReference>
<dbReference type="InterPro" id="IPR003439">
    <property type="entry name" value="ABC_transporter-like_ATP-bd"/>
</dbReference>
<dbReference type="InterPro" id="IPR017871">
    <property type="entry name" value="ABC_transporter-like_CS"/>
</dbReference>
<dbReference type="Pfam" id="PF00005">
    <property type="entry name" value="ABC_tran"/>
    <property type="match status" value="4"/>
</dbReference>
<keyword evidence="4" id="KW-0812">Transmembrane</keyword>
<dbReference type="GO" id="GO:0055085">
    <property type="term" value="P:transmembrane transport"/>
    <property type="evidence" value="ECO:0000318"/>
    <property type="project" value="GO_Central"/>
</dbReference>
<evidence type="ECO:0000256" key="3">
    <source>
        <dbReference type="ARBA" id="ARBA00022448"/>
    </source>
</evidence>